<protein>
    <submittedName>
        <fullName evidence="2">Uncharacterized protein</fullName>
    </submittedName>
</protein>
<reference evidence="2" key="1">
    <citation type="submission" date="2020-06" db="EMBL/GenBank/DDBJ databases">
        <authorList>
            <person name="Ji K."/>
            <person name="Li J."/>
        </authorList>
    </citation>
    <scope>NUCLEOTIDE SEQUENCE</scope>
    <source>
        <strain evidence="2">JKM2019</strain>
        <tissue evidence="2">Whole body</tissue>
    </source>
</reference>
<reference evidence="2" key="2">
    <citation type="journal article" date="2021" name="World Allergy Organ. J.">
        <title>Chromosome-level assembly of Dermatophagoides farinae genome and transcriptome reveals two novel allergens Der f 37 and Der f 39.</title>
        <authorList>
            <person name="Chen J."/>
            <person name="Cai Z."/>
            <person name="Fan D."/>
            <person name="Hu J."/>
            <person name="Hou Y."/>
            <person name="He Y."/>
            <person name="Zhang Z."/>
            <person name="Zhao Z."/>
            <person name="Gao P."/>
            <person name="Hu W."/>
            <person name="Sun J."/>
            <person name="Li J."/>
            <person name="Ji K."/>
        </authorList>
    </citation>
    <scope>NUCLEOTIDE SEQUENCE</scope>
    <source>
        <strain evidence="2">JKM2019</strain>
    </source>
</reference>
<sequence length="121" mass="13786">MKLFQHKQHRYQQSSSSSSSSILFIIFFIILIWSSMMIVIIDTKIAYIIKIAGKKGAGNDVFVFGGKNCNTPNIIVKGHKKRNKRGKIIIVEDECKTVLPAYDYYRKVVHPFYGPAIGYGR</sequence>
<keyword evidence="1" id="KW-0472">Membrane</keyword>
<name>A0A9D4SEG6_DERFA</name>
<proteinExistence type="predicted"/>
<evidence type="ECO:0000313" key="2">
    <source>
        <dbReference type="EMBL" id="KAH7638050.1"/>
    </source>
</evidence>
<keyword evidence="1" id="KW-1133">Transmembrane helix</keyword>
<feature type="transmembrane region" description="Helical" evidence="1">
    <location>
        <begin position="21"/>
        <end position="41"/>
    </location>
</feature>
<dbReference type="EMBL" id="SDOV01000008">
    <property type="protein sequence ID" value="KAH7638050.1"/>
    <property type="molecule type" value="Genomic_DNA"/>
</dbReference>
<evidence type="ECO:0000256" key="1">
    <source>
        <dbReference type="SAM" id="Phobius"/>
    </source>
</evidence>
<organism evidence="2">
    <name type="scientific">Dermatophagoides farinae</name>
    <name type="common">American house dust mite</name>
    <dbReference type="NCBI Taxonomy" id="6954"/>
    <lineage>
        <taxon>Eukaryota</taxon>
        <taxon>Metazoa</taxon>
        <taxon>Ecdysozoa</taxon>
        <taxon>Arthropoda</taxon>
        <taxon>Chelicerata</taxon>
        <taxon>Arachnida</taxon>
        <taxon>Acari</taxon>
        <taxon>Acariformes</taxon>
        <taxon>Sarcoptiformes</taxon>
        <taxon>Astigmata</taxon>
        <taxon>Psoroptidia</taxon>
        <taxon>Analgoidea</taxon>
        <taxon>Pyroglyphidae</taxon>
        <taxon>Dermatophagoidinae</taxon>
        <taxon>Dermatophagoides</taxon>
    </lineage>
</organism>
<accession>A0A9D4SEG6</accession>
<keyword evidence="1" id="KW-0812">Transmembrane</keyword>
<dbReference type="Proteomes" id="UP000828236">
    <property type="component" value="Unassembled WGS sequence"/>
</dbReference>
<gene>
    <name evidence="2" type="ORF">HUG17_9155</name>
</gene>
<comment type="caution">
    <text evidence="2">The sequence shown here is derived from an EMBL/GenBank/DDBJ whole genome shotgun (WGS) entry which is preliminary data.</text>
</comment>
<dbReference type="AlphaFoldDB" id="A0A9D4SEG6"/>